<dbReference type="InterPro" id="IPR058781">
    <property type="entry name" value="HH_AprE-like"/>
</dbReference>
<evidence type="ECO:0000313" key="12">
    <source>
        <dbReference type="EMBL" id="RZF65901.1"/>
    </source>
</evidence>
<dbReference type="PANTHER" id="PTHR30386">
    <property type="entry name" value="MEMBRANE FUSION SUBUNIT OF EMRAB-TOLC MULTIDRUG EFFLUX PUMP"/>
    <property type="match status" value="1"/>
</dbReference>
<dbReference type="InterPro" id="IPR010129">
    <property type="entry name" value="T1SS_HlyD"/>
</dbReference>
<evidence type="ECO:0000313" key="13">
    <source>
        <dbReference type="Proteomes" id="UP000292085"/>
    </source>
</evidence>
<keyword evidence="5 9" id="KW-0997">Cell inner membrane</keyword>
<name>A0A4Q6Y0U5_9SPHN</name>
<organism evidence="12 13">
    <name type="scientific">Sphingomonas populi</name>
    <dbReference type="NCBI Taxonomy" id="2484750"/>
    <lineage>
        <taxon>Bacteria</taxon>
        <taxon>Pseudomonadati</taxon>
        <taxon>Pseudomonadota</taxon>
        <taxon>Alphaproteobacteria</taxon>
        <taxon>Sphingomonadales</taxon>
        <taxon>Sphingomonadaceae</taxon>
        <taxon>Sphingomonas</taxon>
    </lineage>
</organism>
<proteinExistence type="inferred from homology"/>
<dbReference type="GO" id="GO:0005886">
    <property type="term" value="C:plasma membrane"/>
    <property type="evidence" value="ECO:0007669"/>
    <property type="project" value="UniProtKB-SubCell"/>
</dbReference>
<dbReference type="GO" id="GO:0015031">
    <property type="term" value="P:protein transport"/>
    <property type="evidence" value="ECO:0007669"/>
    <property type="project" value="InterPro"/>
</dbReference>
<dbReference type="AlphaFoldDB" id="A0A4Q6Y0U5"/>
<feature type="domain" description="AprE-like long alpha-helical hairpin" evidence="10">
    <location>
        <begin position="126"/>
        <end position="308"/>
    </location>
</feature>
<dbReference type="Gene3D" id="2.40.50.100">
    <property type="match status" value="1"/>
</dbReference>
<dbReference type="SUPFAM" id="SSF111369">
    <property type="entry name" value="HlyD-like secretion proteins"/>
    <property type="match status" value="1"/>
</dbReference>
<comment type="caution">
    <text evidence="12">The sequence shown here is derived from an EMBL/GenBank/DDBJ whole genome shotgun (WGS) entry which is preliminary data.</text>
</comment>
<keyword evidence="13" id="KW-1185">Reference proteome</keyword>
<dbReference type="PRINTS" id="PR01490">
    <property type="entry name" value="RTXTOXIND"/>
</dbReference>
<dbReference type="InterPro" id="IPR050739">
    <property type="entry name" value="MFP"/>
</dbReference>
<evidence type="ECO:0000256" key="8">
    <source>
        <dbReference type="ARBA" id="ARBA00023136"/>
    </source>
</evidence>
<evidence type="ECO:0000259" key="10">
    <source>
        <dbReference type="Pfam" id="PF25994"/>
    </source>
</evidence>
<comment type="subcellular location">
    <subcellularLocation>
        <location evidence="1 9">Cell inner membrane</location>
        <topology evidence="1 9">Single-pass membrane protein</topology>
    </subcellularLocation>
</comment>
<dbReference type="PANTHER" id="PTHR30386:SF27">
    <property type="entry name" value="MEMBRANE FUSION PROTEIN (MFP) FAMILY PROTEIN"/>
    <property type="match status" value="1"/>
</dbReference>
<keyword evidence="3 9" id="KW-0813">Transport</keyword>
<dbReference type="Pfam" id="PF26002">
    <property type="entry name" value="Beta-barrel_AprE"/>
    <property type="match status" value="1"/>
</dbReference>
<evidence type="ECO:0000256" key="9">
    <source>
        <dbReference type="RuleBase" id="RU365093"/>
    </source>
</evidence>
<dbReference type="Proteomes" id="UP000292085">
    <property type="component" value="Unassembled WGS sequence"/>
</dbReference>
<keyword evidence="6 9" id="KW-0812">Transmembrane</keyword>
<keyword evidence="4 9" id="KW-1003">Cell membrane</keyword>
<evidence type="ECO:0000256" key="5">
    <source>
        <dbReference type="ARBA" id="ARBA00022519"/>
    </source>
</evidence>
<sequence length="391" mass="42285">MSSLGHHWRVLRQALKDDRDRSGQKRRFSDPEFLPAALEVIERPVSPTGRITLWILMAGLVATIAWLVFGRVDVVASAQGKILPTDAVKLVQASNTGVVRRIYVRDGEVVRRGQALIDLDPTVSTADEAQAQKALLAAEIDAARDRAIADALGGQAITFNAPAGTSPEVAETQRRLIAAQVAENMAATASMAAARQSSLAEARAAAEQIRKYNETLPVLDREVDAMDGLAAKGYAPGLRLLELQRQRRAEKGDRDVAAAQQARGLSDARKLGQSVTQTREQARQQALADLAKAQNEVIIRREELTKARRRSKLQRLVSPVDGSVQQLAVHTVGGVVEPVRTLMVVVPRGALSVEVKVLNKDAGFVRVGQPAAVKLEAFPFTRHGTIPGRIS</sequence>
<keyword evidence="8 9" id="KW-0472">Membrane</keyword>
<dbReference type="InterPro" id="IPR058982">
    <property type="entry name" value="Beta-barrel_AprE"/>
</dbReference>
<evidence type="ECO:0000256" key="3">
    <source>
        <dbReference type="ARBA" id="ARBA00022448"/>
    </source>
</evidence>
<evidence type="ECO:0000256" key="6">
    <source>
        <dbReference type="ARBA" id="ARBA00022692"/>
    </source>
</evidence>
<dbReference type="Pfam" id="PF25994">
    <property type="entry name" value="HH_AprE"/>
    <property type="match status" value="1"/>
</dbReference>
<dbReference type="NCBIfam" id="TIGR01843">
    <property type="entry name" value="type_I_hlyD"/>
    <property type="match status" value="1"/>
</dbReference>
<evidence type="ECO:0000256" key="1">
    <source>
        <dbReference type="ARBA" id="ARBA00004377"/>
    </source>
</evidence>
<evidence type="ECO:0000256" key="2">
    <source>
        <dbReference type="ARBA" id="ARBA00009477"/>
    </source>
</evidence>
<feature type="transmembrane region" description="Helical" evidence="9">
    <location>
        <begin position="51"/>
        <end position="69"/>
    </location>
</feature>
<reference evidence="12 13" key="1">
    <citation type="submission" date="2019-02" db="EMBL/GenBank/DDBJ databases">
        <authorList>
            <person name="Li Y."/>
        </authorList>
    </citation>
    <scope>NUCLEOTIDE SEQUENCE [LARGE SCALE GENOMIC DNA]</scope>
    <source>
        <strain evidence="12 13">3-7</strain>
    </source>
</reference>
<keyword evidence="7 9" id="KW-1133">Transmembrane helix</keyword>
<accession>A0A4Q6Y0U5</accession>
<evidence type="ECO:0000256" key="7">
    <source>
        <dbReference type="ARBA" id="ARBA00022989"/>
    </source>
</evidence>
<dbReference type="EMBL" id="SGIS01000003">
    <property type="protein sequence ID" value="RZF65901.1"/>
    <property type="molecule type" value="Genomic_DNA"/>
</dbReference>
<comment type="similarity">
    <text evidence="2 9">Belongs to the membrane fusion protein (MFP) (TC 8.A.1) family.</text>
</comment>
<dbReference type="OrthoDB" id="9810980at2"/>
<evidence type="ECO:0000259" key="11">
    <source>
        <dbReference type="Pfam" id="PF26002"/>
    </source>
</evidence>
<evidence type="ECO:0000256" key="4">
    <source>
        <dbReference type="ARBA" id="ARBA00022475"/>
    </source>
</evidence>
<dbReference type="RefSeq" id="WP_130155142.1">
    <property type="nucleotide sequence ID" value="NZ_SGIS01000003.1"/>
</dbReference>
<gene>
    <name evidence="12" type="ORF">EWE75_02570</name>
</gene>
<feature type="domain" description="AprE-like beta-barrel" evidence="11">
    <location>
        <begin position="351"/>
        <end position="390"/>
    </location>
</feature>
<protein>
    <recommendedName>
        <fullName evidence="9">Membrane fusion protein (MFP) family protein</fullName>
    </recommendedName>
</protein>